<comment type="subcellular location">
    <subcellularLocation>
        <location evidence="2">Golgi apparatus</location>
        <location evidence="2">cis-Golgi network membrane</location>
        <topology evidence="2">Multi-pass membrane protein</topology>
    </subcellularLocation>
</comment>
<keyword evidence="16" id="KW-1185">Reference proteome</keyword>
<evidence type="ECO:0000313" key="15">
    <source>
        <dbReference type="EMBL" id="CDO55764.1"/>
    </source>
</evidence>
<gene>
    <name evidence="15" type="ORF">BN980_GECA12s01990g</name>
</gene>
<comment type="similarity">
    <text evidence="3">Belongs to the peptidase S54 family.</text>
</comment>
<feature type="transmembrane region" description="Helical" evidence="13">
    <location>
        <begin position="187"/>
        <end position="205"/>
    </location>
</feature>
<evidence type="ECO:0000256" key="5">
    <source>
        <dbReference type="ARBA" id="ARBA00022670"/>
    </source>
</evidence>
<evidence type="ECO:0000256" key="9">
    <source>
        <dbReference type="ARBA" id="ARBA00023136"/>
    </source>
</evidence>
<dbReference type="InterPro" id="IPR022764">
    <property type="entry name" value="Peptidase_S54_rhomboid_dom"/>
</dbReference>
<evidence type="ECO:0000256" key="3">
    <source>
        <dbReference type="ARBA" id="ARBA00009045"/>
    </source>
</evidence>
<protein>
    <recommendedName>
        <fullName evidence="11">Rhomboid-type serine protease 2</fullName>
        <ecNumber evidence="4">3.4.21.105</ecNumber>
    </recommendedName>
    <alternativeName>
        <fullName evidence="12">Rhomboid protein 2</fullName>
    </alternativeName>
</protein>
<sequence length="266" mass="29569">MISVNTFRSLHKLLHPHVSVHSGIPPVLTGGLLVFMALFCATTYILPSPLESLSLSAATVKNFEPNRLTWYPLLHYNIFHLILCSYLLYPMLAAFEKFNGTVRTAIVLNALATVAGVMYILSQLAMFSDSSVIGSSVWVFSLYAYFAYKESLKTPTVYVSASLTFPTWGSPILPFIIVSVVFPGPSFFIHLFALVAGYLLAMDYLKFMTDPSSKVVQYIEGKLDGVIDLIPPKIRYIKEADAIEIRREVVSASLPLYDLPRPETEG</sequence>
<organism evidence="15 16">
    <name type="scientific">Geotrichum candidum</name>
    <name type="common">Oospora lactis</name>
    <name type="synonym">Dipodascus geotrichum</name>
    <dbReference type="NCBI Taxonomy" id="1173061"/>
    <lineage>
        <taxon>Eukaryota</taxon>
        <taxon>Fungi</taxon>
        <taxon>Dikarya</taxon>
        <taxon>Ascomycota</taxon>
        <taxon>Saccharomycotina</taxon>
        <taxon>Dipodascomycetes</taxon>
        <taxon>Dipodascales</taxon>
        <taxon>Dipodascaceae</taxon>
        <taxon>Geotrichum</taxon>
    </lineage>
</organism>
<evidence type="ECO:0000256" key="12">
    <source>
        <dbReference type="ARBA" id="ARBA00042081"/>
    </source>
</evidence>
<comment type="caution">
    <text evidence="15">The sequence shown here is derived from an EMBL/GenBank/DDBJ whole genome shotgun (WGS) entry which is preliminary data.</text>
</comment>
<feature type="domain" description="Peptidase S54 rhomboid" evidence="14">
    <location>
        <begin position="66"/>
        <end position="202"/>
    </location>
</feature>
<feature type="transmembrane region" description="Helical" evidence="13">
    <location>
        <begin position="101"/>
        <end position="121"/>
    </location>
</feature>
<dbReference type="Pfam" id="PF01694">
    <property type="entry name" value="Rhomboid"/>
    <property type="match status" value="1"/>
</dbReference>
<feature type="transmembrane region" description="Helical" evidence="13">
    <location>
        <begin position="27"/>
        <end position="46"/>
    </location>
</feature>
<evidence type="ECO:0000256" key="7">
    <source>
        <dbReference type="ARBA" id="ARBA00022801"/>
    </source>
</evidence>
<dbReference type="GO" id="GO:0006508">
    <property type="term" value="P:proteolysis"/>
    <property type="evidence" value="ECO:0007669"/>
    <property type="project" value="UniProtKB-KW"/>
</dbReference>
<feature type="transmembrane region" description="Helical" evidence="13">
    <location>
        <begin position="70"/>
        <end position="89"/>
    </location>
</feature>
<evidence type="ECO:0000256" key="2">
    <source>
        <dbReference type="ARBA" id="ARBA00004257"/>
    </source>
</evidence>
<keyword evidence="9 13" id="KW-0472">Membrane</keyword>
<keyword evidence="8 13" id="KW-1133">Transmembrane helix</keyword>
<reference evidence="15" key="1">
    <citation type="submission" date="2014-03" db="EMBL/GenBank/DDBJ databases">
        <authorList>
            <person name="Casaregola S."/>
        </authorList>
    </citation>
    <scope>NUCLEOTIDE SEQUENCE [LARGE SCALE GENOMIC DNA]</scope>
    <source>
        <strain evidence="15">CLIB 918</strain>
    </source>
</reference>
<dbReference type="Gene3D" id="1.20.1540.10">
    <property type="entry name" value="Rhomboid-like"/>
    <property type="match status" value="1"/>
</dbReference>
<dbReference type="AlphaFoldDB" id="A0A0J9XEI2"/>
<dbReference type="OrthoDB" id="10257275at2759"/>
<dbReference type="EC" id="3.4.21.105" evidence="4"/>
<evidence type="ECO:0000256" key="13">
    <source>
        <dbReference type="SAM" id="Phobius"/>
    </source>
</evidence>
<keyword evidence="7" id="KW-0378">Hydrolase</keyword>
<dbReference type="GO" id="GO:0016020">
    <property type="term" value="C:membrane"/>
    <property type="evidence" value="ECO:0007669"/>
    <property type="project" value="InterPro"/>
</dbReference>
<dbReference type="PANTHER" id="PTHR43066">
    <property type="entry name" value="RHOMBOID-RELATED PROTEIN"/>
    <property type="match status" value="1"/>
</dbReference>
<comment type="function">
    <text evidence="10">Probable rhomboid-type serine protease that catalyzes intramembrane proteolysis.</text>
</comment>
<evidence type="ECO:0000256" key="10">
    <source>
        <dbReference type="ARBA" id="ARBA00037147"/>
    </source>
</evidence>
<evidence type="ECO:0000256" key="4">
    <source>
        <dbReference type="ARBA" id="ARBA00013039"/>
    </source>
</evidence>
<evidence type="ECO:0000256" key="1">
    <source>
        <dbReference type="ARBA" id="ARBA00000156"/>
    </source>
</evidence>
<dbReference type="GO" id="GO:0005794">
    <property type="term" value="C:Golgi apparatus"/>
    <property type="evidence" value="ECO:0007669"/>
    <property type="project" value="UniProtKB-SubCell"/>
</dbReference>
<comment type="catalytic activity">
    <reaction evidence="1">
        <text>Cleaves type-1 transmembrane domains using a catalytic dyad composed of serine and histidine that are contributed by different transmembrane domains.</text>
        <dbReference type="EC" id="3.4.21.105"/>
    </reaction>
</comment>
<dbReference type="GO" id="GO:0004252">
    <property type="term" value="F:serine-type endopeptidase activity"/>
    <property type="evidence" value="ECO:0007669"/>
    <property type="project" value="InterPro"/>
</dbReference>
<evidence type="ECO:0000313" key="16">
    <source>
        <dbReference type="Proteomes" id="UP000242525"/>
    </source>
</evidence>
<keyword evidence="5 15" id="KW-0645">Protease</keyword>
<dbReference type="SUPFAM" id="SSF144091">
    <property type="entry name" value="Rhomboid-like"/>
    <property type="match status" value="1"/>
</dbReference>
<dbReference type="PANTHER" id="PTHR43066:SF1">
    <property type="entry name" value="RHOMBOID PROTEIN 2"/>
    <property type="match status" value="1"/>
</dbReference>
<feature type="transmembrane region" description="Helical" evidence="13">
    <location>
        <begin position="127"/>
        <end position="146"/>
    </location>
</feature>
<proteinExistence type="inferred from homology"/>
<dbReference type="STRING" id="1173061.A0A0J9XEI2"/>
<evidence type="ECO:0000256" key="6">
    <source>
        <dbReference type="ARBA" id="ARBA00022692"/>
    </source>
</evidence>
<dbReference type="Proteomes" id="UP000242525">
    <property type="component" value="Unassembled WGS sequence"/>
</dbReference>
<evidence type="ECO:0000256" key="8">
    <source>
        <dbReference type="ARBA" id="ARBA00022989"/>
    </source>
</evidence>
<name>A0A0J9XEI2_GEOCN</name>
<keyword evidence="6 13" id="KW-0812">Transmembrane</keyword>
<feature type="transmembrane region" description="Helical" evidence="13">
    <location>
        <begin position="158"/>
        <end position="181"/>
    </location>
</feature>
<accession>A0A0J9XEI2</accession>
<evidence type="ECO:0000259" key="14">
    <source>
        <dbReference type="Pfam" id="PF01694"/>
    </source>
</evidence>
<evidence type="ECO:0000256" key="11">
    <source>
        <dbReference type="ARBA" id="ARBA00039804"/>
    </source>
</evidence>
<dbReference type="EMBL" id="CCBN010000012">
    <property type="protein sequence ID" value="CDO55764.1"/>
    <property type="molecule type" value="Genomic_DNA"/>
</dbReference>
<dbReference type="InterPro" id="IPR035952">
    <property type="entry name" value="Rhomboid-like_sf"/>
</dbReference>